<dbReference type="PANTHER" id="PTHR42693:SF53">
    <property type="entry name" value="ENDO-4-O-SULFATASE"/>
    <property type="match status" value="1"/>
</dbReference>
<feature type="domain" description="Sulfatase N-terminal" evidence="3">
    <location>
        <begin position="194"/>
        <end position="361"/>
    </location>
</feature>
<comment type="caution">
    <text evidence="4">The sequence shown here is derived from an EMBL/GenBank/DDBJ whole genome shotgun (WGS) entry which is preliminary data.</text>
</comment>
<dbReference type="InterPro" id="IPR000917">
    <property type="entry name" value="Sulfatase_N"/>
</dbReference>
<organism evidence="4 5">
    <name type="scientific">Halorubellus litoreus</name>
    <dbReference type="NCBI Taxonomy" id="755308"/>
    <lineage>
        <taxon>Archaea</taxon>
        <taxon>Methanobacteriati</taxon>
        <taxon>Methanobacteriota</taxon>
        <taxon>Stenosarchaea group</taxon>
        <taxon>Halobacteria</taxon>
        <taxon>Halobacteriales</taxon>
        <taxon>Halorubellaceae</taxon>
        <taxon>Halorubellus</taxon>
    </lineage>
</organism>
<evidence type="ECO:0000259" key="3">
    <source>
        <dbReference type="Pfam" id="PF00884"/>
    </source>
</evidence>
<dbReference type="Pfam" id="PF00884">
    <property type="entry name" value="Sulfatase"/>
    <property type="match status" value="1"/>
</dbReference>
<proteinExistence type="inferred from homology"/>
<dbReference type="GO" id="GO:0016787">
    <property type="term" value="F:hydrolase activity"/>
    <property type="evidence" value="ECO:0007669"/>
    <property type="project" value="UniProtKB-KW"/>
</dbReference>
<dbReference type="PANTHER" id="PTHR42693">
    <property type="entry name" value="ARYLSULFATASE FAMILY MEMBER"/>
    <property type="match status" value="1"/>
</dbReference>
<evidence type="ECO:0000256" key="1">
    <source>
        <dbReference type="ARBA" id="ARBA00008779"/>
    </source>
</evidence>
<dbReference type="Gene3D" id="3.40.720.10">
    <property type="entry name" value="Alkaline Phosphatase, subunit A"/>
    <property type="match status" value="2"/>
</dbReference>
<dbReference type="InterPro" id="IPR050738">
    <property type="entry name" value="Sulfatase"/>
</dbReference>
<dbReference type="AlphaFoldDB" id="A0ABD5V762"/>
<sequence length="496" mass="56761">MTRNVALVVLDTVRKDTFDEYAPRLRRRSGSSFEQARAASSWSTPSHTSMFTGDLPSEHGVHAEHFDSTFDFSDFDVDDTFYGDLPEHRRVGLSANSYINPHFGYDELFDSFHDFSIGSHTAESLFTEGKTVQEYMKRTDEPSAAKRHLGFLRECIEHDRPAKSVANGVWALLGPKLKQWDVPFPEFVDDGASVITDTTVEEAERGPEPTAFFLNYMDAHTPLRNLYQHDDGIHDVPNSWSSTEIDKWELNEDGLATDEYAENYRDVYRAAVDYLDRTVVDLIDRVQAATERETTFVIVSDHGHNLGYDADDGLWHHTGSMSEGVMHTPLEIVNPPKGYHETEDRLFSHLHLGDLLVDLANERPLDDTYFQDRIPAETVGLLGGDNRTWGREFSEETFAWWDRMMRVVYGEPSAESDRTAPVKRQWNSLGERFRYRLDRDRPSWQELAAEDVDVPAADRALFAEPLEEYKRAAAATEQDTDFDEDVEDHLKQLGYL</sequence>
<dbReference type="EMBL" id="JBHSXN010000001">
    <property type="protein sequence ID" value="MFC6951262.1"/>
    <property type="molecule type" value="Genomic_DNA"/>
</dbReference>
<evidence type="ECO:0000313" key="4">
    <source>
        <dbReference type="EMBL" id="MFC6951262.1"/>
    </source>
</evidence>
<keyword evidence="5" id="KW-1185">Reference proteome</keyword>
<dbReference type="InterPro" id="IPR017850">
    <property type="entry name" value="Alkaline_phosphatase_core_sf"/>
</dbReference>
<evidence type="ECO:0000256" key="2">
    <source>
        <dbReference type="ARBA" id="ARBA00022801"/>
    </source>
</evidence>
<dbReference type="RefSeq" id="WP_336348301.1">
    <property type="nucleotide sequence ID" value="NZ_JAZAQL010000001.1"/>
</dbReference>
<name>A0ABD5V762_9EURY</name>
<comment type="similarity">
    <text evidence="1">Belongs to the sulfatase family.</text>
</comment>
<protein>
    <submittedName>
        <fullName evidence="4">Sulfatase-like hydrolase/transferase</fullName>
    </submittedName>
</protein>
<accession>A0ABD5V762</accession>
<keyword evidence="2" id="KW-0378">Hydrolase</keyword>
<evidence type="ECO:0000313" key="5">
    <source>
        <dbReference type="Proteomes" id="UP001596395"/>
    </source>
</evidence>
<gene>
    <name evidence="4" type="ORF">ACFQGB_00170</name>
</gene>
<dbReference type="SUPFAM" id="SSF53649">
    <property type="entry name" value="Alkaline phosphatase-like"/>
    <property type="match status" value="1"/>
</dbReference>
<dbReference type="Proteomes" id="UP001596395">
    <property type="component" value="Unassembled WGS sequence"/>
</dbReference>
<reference evidence="4 5" key="1">
    <citation type="journal article" date="2019" name="Int. J. Syst. Evol. Microbiol.">
        <title>The Global Catalogue of Microorganisms (GCM) 10K type strain sequencing project: providing services to taxonomists for standard genome sequencing and annotation.</title>
        <authorList>
            <consortium name="The Broad Institute Genomics Platform"/>
            <consortium name="The Broad Institute Genome Sequencing Center for Infectious Disease"/>
            <person name="Wu L."/>
            <person name="Ma J."/>
        </authorList>
    </citation>
    <scope>NUCLEOTIDE SEQUENCE [LARGE SCALE GENOMIC DNA]</scope>
    <source>
        <strain evidence="4 5">GX26</strain>
    </source>
</reference>